<dbReference type="RefSeq" id="XP_042918193.1">
    <property type="nucleotide sequence ID" value="XM_043068174.1"/>
</dbReference>
<name>A0A2K3D2V1_CHLRE</name>
<dbReference type="AlphaFoldDB" id="A0A2K3D2V1"/>
<protein>
    <submittedName>
        <fullName evidence="1">Uncharacterized protein</fullName>
    </submittedName>
</protein>
<accession>A0A2K3D2V1</accession>
<gene>
    <name evidence="1" type="ORF">CHLRE_12g507100v5</name>
</gene>
<dbReference type="GeneID" id="66055518"/>
<evidence type="ECO:0000313" key="1">
    <source>
        <dbReference type="EMBL" id="PNW74860.1"/>
    </source>
</evidence>
<dbReference type="EMBL" id="CM008973">
    <property type="protein sequence ID" value="PNW74860.1"/>
    <property type="molecule type" value="Genomic_DNA"/>
</dbReference>
<sequence>MGSTASSEAAVRALLQQDVARTSQDQQAGGKQLWAGELGHGGQREGLVTLCHTHGPCM</sequence>
<proteinExistence type="predicted"/>
<keyword evidence="2" id="KW-1185">Reference proteome</keyword>
<dbReference type="KEGG" id="cre:CHLRE_12g507100v5"/>
<dbReference type="Proteomes" id="UP000006906">
    <property type="component" value="Chromosome 12"/>
</dbReference>
<evidence type="ECO:0000313" key="2">
    <source>
        <dbReference type="Proteomes" id="UP000006906"/>
    </source>
</evidence>
<dbReference type="InParanoid" id="A0A2K3D2V1"/>
<reference evidence="1 2" key="1">
    <citation type="journal article" date="2007" name="Science">
        <title>The Chlamydomonas genome reveals the evolution of key animal and plant functions.</title>
        <authorList>
            <person name="Merchant S.S."/>
            <person name="Prochnik S.E."/>
            <person name="Vallon O."/>
            <person name="Harris E.H."/>
            <person name="Karpowicz S.J."/>
            <person name="Witman G.B."/>
            <person name="Terry A."/>
            <person name="Salamov A."/>
            <person name="Fritz-Laylin L.K."/>
            <person name="Marechal-Drouard L."/>
            <person name="Marshall W.F."/>
            <person name="Qu L.H."/>
            <person name="Nelson D.R."/>
            <person name="Sanderfoot A.A."/>
            <person name="Spalding M.H."/>
            <person name="Kapitonov V.V."/>
            <person name="Ren Q."/>
            <person name="Ferris P."/>
            <person name="Lindquist E."/>
            <person name="Shapiro H."/>
            <person name="Lucas S.M."/>
            <person name="Grimwood J."/>
            <person name="Schmutz J."/>
            <person name="Cardol P."/>
            <person name="Cerutti H."/>
            <person name="Chanfreau G."/>
            <person name="Chen C.L."/>
            <person name="Cognat V."/>
            <person name="Croft M.T."/>
            <person name="Dent R."/>
            <person name="Dutcher S."/>
            <person name="Fernandez E."/>
            <person name="Fukuzawa H."/>
            <person name="Gonzalez-Ballester D."/>
            <person name="Gonzalez-Halphen D."/>
            <person name="Hallmann A."/>
            <person name="Hanikenne M."/>
            <person name="Hippler M."/>
            <person name="Inwood W."/>
            <person name="Jabbari K."/>
            <person name="Kalanon M."/>
            <person name="Kuras R."/>
            <person name="Lefebvre P.A."/>
            <person name="Lemaire S.D."/>
            <person name="Lobanov A.V."/>
            <person name="Lohr M."/>
            <person name="Manuell A."/>
            <person name="Meier I."/>
            <person name="Mets L."/>
            <person name="Mittag M."/>
            <person name="Mittelmeier T."/>
            <person name="Moroney J.V."/>
            <person name="Moseley J."/>
            <person name="Napoli C."/>
            <person name="Nedelcu A.M."/>
            <person name="Niyogi K."/>
            <person name="Novoselov S.V."/>
            <person name="Paulsen I.T."/>
            <person name="Pazour G."/>
            <person name="Purton S."/>
            <person name="Ral J.P."/>
            <person name="Riano-Pachon D.M."/>
            <person name="Riekhof W."/>
            <person name="Rymarquis L."/>
            <person name="Schroda M."/>
            <person name="Stern D."/>
            <person name="Umen J."/>
            <person name="Willows R."/>
            <person name="Wilson N."/>
            <person name="Zimmer S.L."/>
            <person name="Allmer J."/>
            <person name="Balk J."/>
            <person name="Bisova K."/>
            <person name="Chen C.J."/>
            <person name="Elias M."/>
            <person name="Gendler K."/>
            <person name="Hauser C."/>
            <person name="Lamb M.R."/>
            <person name="Ledford H."/>
            <person name="Long J.C."/>
            <person name="Minagawa J."/>
            <person name="Page M.D."/>
            <person name="Pan J."/>
            <person name="Pootakham W."/>
            <person name="Roje S."/>
            <person name="Rose A."/>
            <person name="Stahlberg E."/>
            <person name="Terauchi A.M."/>
            <person name="Yang P."/>
            <person name="Ball S."/>
            <person name="Bowler C."/>
            <person name="Dieckmann C.L."/>
            <person name="Gladyshev V.N."/>
            <person name="Green P."/>
            <person name="Jorgensen R."/>
            <person name="Mayfield S."/>
            <person name="Mueller-Roeber B."/>
            <person name="Rajamani S."/>
            <person name="Sayre R.T."/>
            <person name="Brokstein P."/>
            <person name="Dubchak I."/>
            <person name="Goodstein D."/>
            <person name="Hornick L."/>
            <person name="Huang Y.W."/>
            <person name="Jhaveri J."/>
            <person name="Luo Y."/>
            <person name="Martinez D."/>
            <person name="Ngau W.C."/>
            <person name="Otillar B."/>
            <person name="Poliakov A."/>
            <person name="Porter A."/>
            <person name="Szajkowski L."/>
            <person name="Werner G."/>
            <person name="Zhou K."/>
            <person name="Grigoriev I.V."/>
            <person name="Rokhsar D.S."/>
            <person name="Grossman A.R."/>
        </authorList>
    </citation>
    <scope>NUCLEOTIDE SEQUENCE [LARGE SCALE GENOMIC DNA]</scope>
    <source>
        <strain evidence="2">CC-503</strain>
    </source>
</reference>
<organism evidence="1 2">
    <name type="scientific">Chlamydomonas reinhardtii</name>
    <name type="common">Chlamydomonas smithii</name>
    <dbReference type="NCBI Taxonomy" id="3055"/>
    <lineage>
        <taxon>Eukaryota</taxon>
        <taxon>Viridiplantae</taxon>
        <taxon>Chlorophyta</taxon>
        <taxon>core chlorophytes</taxon>
        <taxon>Chlorophyceae</taxon>
        <taxon>CS clade</taxon>
        <taxon>Chlamydomonadales</taxon>
        <taxon>Chlamydomonadaceae</taxon>
        <taxon>Chlamydomonas</taxon>
    </lineage>
</organism>
<dbReference type="Gramene" id="PNW74860">
    <property type="protein sequence ID" value="PNW74860"/>
    <property type="gene ID" value="CHLRE_12g507100v5"/>
</dbReference>